<dbReference type="OrthoDB" id="2017974at2759"/>
<reference evidence="1" key="2">
    <citation type="submission" date="2017-10" db="EMBL/GenBank/DDBJ databases">
        <title>Ladona fulva Genome sequencing and assembly.</title>
        <authorList>
            <person name="Murali S."/>
            <person name="Richards S."/>
            <person name="Bandaranaike D."/>
            <person name="Bellair M."/>
            <person name="Blankenburg K."/>
            <person name="Chao H."/>
            <person name="Dinh H."/>
            <person name="Doddapaneni H."/>
            <person name="Dugan-Rocha S."/>
            <person name="Elkadiri S."/>
            <person name="Gnanaolivu R."/>
            <person name="Hernandez B."/>
            <person name="Skinner E."/>
            <person name="Javaid M."/>
            <person name="Lee S."/>
            <person name="Li M."/>
            <person name="Ming W."/>
            <person name="Munidasa M."/>
            <person name="Muniz J."/>
            <person name="Nguyen L."/>
            <person name="Hughes D."/>
            <person name="Osuji N."/>
            <person name="Pu L.-L."/>
            <person name="Puazo M."/>
            <person name="Qu C."/>
            <person name="Quiroz J."/>
            <person name="Raj R."/>
            <person name="Weissenberger G."/>
            <person name="Xin Y."/>
            <person name="Zou X."/>
            <person name="Han Y."/>
            <person name="Worley K."/>
            <person name="Muzny D."/>
            <person name="Gibbs R."/>
        </authorList>
    </citation>
    <scope>NUCLEOTIDE SEQUENCE</scope>
    <source>
        <strain evidence="1">Sampled in the wild</strain>
    </source>
</reference>
<evidence type="ECO:0000313" key="1">
    <source>
        <dbReference type="EMBL" id="KAG8223917.1"/>
    </source>
</evidence>
<name>A0A8K0JXU9_LADFU</name>
<dbReference type="AlphaFoldDB" id="A0A8K0JXU9"/>
<gene>
    <name evidence="1" type="ORF">J437_LFUL003724</name>
</gene>
<organism evidence="1 2">
    <name type="scientific">Ladona fulva</name>
    <name type="common">Scarce chaser dragonfly</name>
    <name type="synonym">Libellula fulva</name>
    <dbReference type="NCBI Taxonomy" id="123851"/>
    <lineage>
        <taxon>Eukaryota</taxon>
        <taxon>Metazoa</taxon>
        <taxon>Ecdysozoa</taxon>
        <taxon>Arthropoda</taxon>
        <taxon>Hexapoda</taxon>
        <taxon>Insecta</taxon>
        <taxon>Pterygota</taxon>
        <taxon>Palaeoptera</taxon>
        <taxon>Odonata</taxon>
        <taxon>Epiprocta</taxon>
        <taxon>Anisoptera</taxon>
        <taxon>Libelluloidea</taxon>
        <taxon>Libellulidae</taxon>
        <taxon>Ladona</taxon>
    </lineage>
</organism>
<dbReference type="Gene3D" id="3.40.50.1010">
    <property type="entry name" value="5'-nuclease"/>
    <property type="match status" value="1"/>
</dbReference>
<evidence type="ECO:0000313" key="2">
    <source>
        <dbReference type="Proteomes" id="UP000792457"/>
    </source>
</evidence>
<proteinExistence type="predicted"/>
<protein>
    <recommendedName>
        <fullName evidence="3">PIN domain-containing protein</fullName>
    </recommendedName>
</protein>
<evidence type="ECO:0008006" key="3">
    <source>
        <dbReference type="Google" id="ProtNLM"/>
    </source>
</evidence>
<keyword evidence="2" id="KW-1185">Reference proteome</keyword>
<accession>A0A8K0JXU9</accession>
<comment type="caution">
    <text evidence="1">The sequence shown here is derived from an EMBL/GenBank/DDBJ whole genome shotgun (WGS) entry which is preliminary data.</text>
</comment>
<reference evidence="1" key="1">
    <citation type="submission" date="2013-04" db="EMBL/GenBank/DDBJ databases">
        <authorList>
            <person name="Qu J."/>
            <person name="Murali S.C."/>
            <person name="Bandaranaike D."/>
            <person name="Bellair M."/>
            <person name="Blankenburg K."/>
            <person name="Chao H."/>
            <person name="Dinh H."/>
            <person name="Doddapaneni H."/>
            <person name="Downs B."/>
            <person name="Dugan-Rocha S."/>
            <person name="Elkadiri S."/>
            <person name="Gnanaolivu R.D."/>
            <person name="Hernandez B."/>
            <person name="Javaid M."/>
            <person name="Jayaseelan J.C."/>
            <person name="Lee S."/>
            <person name="Li M."/>
            <person name="Ming W."/>
            <person name="Munidasa M."/>
            <person name="Muniz J."/>
            <person name="Nguyen L."/>
            <person name="Ongeri F."/>
            <person name="Osuji N."/>
            <person name="Pu L.-L."/>
            <person name="Puazo M."/>
            <person name="Qu C."/>
            <person name="Quiroz J."/>
            <person name="Raj R."/>
            <person name="Weissenberger G."/>
            <person name="Xin Y."/>
            <person name="Zou X."/>
            <person name="Han Y."/>
            <person name="Richards S."/>
            <person name="Worley K."/>
            <person name="Muzny D."/>
            <person name="Gibbs R."/>
        </authorList>
    </citation>
    <scope>NUCLEOTIDE SEQUENCE</scope>
    <source>
        <strain evidence="1">Sampled in the wild</strain>
    </source>
</reference>
<dbReference type="Proteomes" id="UP000792457">
    <property type="component" value="Unassembled WGS sequence"/>
</dbReference>
<sequence length="72" mass="8240">MLLCSQSILAEQRWAVSGVEVEVRPRLLVPDTNCFIDHLPALRRLISLPLSMPRTPLYTLMVPLIGEYLFVF</sequence>
<dbReference type="EMBL" id="KZ308180">
    <property type="protein sequence ID" value="KAG8223917.1"/>
    <property type="molecule type" value="Genomic_DNA"/>
</dbReference>